<protein>
    <recommendedName>
        <fullName evidence="3">DDE domain-containing protein</fullName>
    </recommendedName>
</protein>
<evidence type="ECO:0008006" key="3">
    <source>
        <dbReference type="Google" id="ProtNLM"/>
    </source>
</evidence>
<gene>
    <name evidence="1" type="ORF">PM085_13290</name>
</gene>
<comment type="caution">
    <text evidence="1">The sequence shown here is derived from an EMBL/GenBank/DDBJ whole genome shotgun (WGS) entry which is preliminary data.</text>
</comment>
<dbReference type="Proteomes" id="UP001210528">
    <property type="component" value="Unassembled WGS sequence"/>
</dbReference>
<reference evidence="1 2" key="1">
    <citation type="submission" date="2023-01" db="EMBL/GenBank/DDBJ databases">
        <title>Halorubrum ezzemoulense from Santa Pola, Spain.</title>
        <authorList>
            <person name="Feng Y."/>
            <person name="Louyakis A.S."/>
            <person name="Gogarten J.P."/>
        </authorList>
    </citation>
    <scope>NUCLEOTIDE SEQUENCE [LARGE SCALE GENOMIC DNA]</scope>
    <source>
        <strain evidence="1 2">AMM015</strain>
    </source>
</reference>
<evidence type="ECO:0000313" key="1">
    <source>
        <dbReference type="EMBL" id="MDB2293248.1"/>
    </source>
</evidence>
<proteinExistence type="predicted"/>
<sequence length="73" mass="8661">MIRFHGQTFWLYGAVDSQTNEILHASFYPTANNQTTRLSLTELYRRYQLNYVEFLIDDANYLRSVLAEGGYRF</sequence>
<accession>A0ABT4Z507</accession>
<evidence type="ECO:0000313" key="2">
    <source>
        <dbReference type="Proteomes" id="UP001210528"/>
    </source>
</evidence>
<name>A0ABT4Z507_HALEZ</name>
<dbReference type="EMBL" id="JAQLUK010000015">
    <property type="protein sequence ID" value="MDB2293248.1"/>
    <property type="molecule type" value="Genomic_DNA"/>
</dbReference>
<organism evidence="1 2">
    <name type="scientific">Halorubrum ezzemoulense</name>
    <name type="common">Halorubrum chaoviator</name>
    <dbReference type="NCBI Taxonomy" id="337243"/>
    <lineage>
        <taxon>Archaea</taxon>
        <taxon>Methanobacteriati</taxon>
        <taxon>Methanobacteriota</taxon>
        <taxon>Stenosarchaea group</taxon>
        <taxon>Halobacteria</taxon>
        <taxon>Halobacteriales</taxon>
        <taxon>Haloferacaceae</taxon>
        <taxon>Halorubrum</taxon>
    </lineage>
</organism>
<keyword evidence="2" id="KW-1185">Reference proteome</keyword>